<dbReference type="GeneID" id="78316736"/>
<gene>
    <name evidence="2" type="ORF">SAMN02745149_01440</name>
</gene>
<dbReference type="PROSITE" id="PS51257">
    <property type="entry name" value="PROKAR_LIPOPROTEIN"/>
    <property type="match status" value="1"/>
</dbReference>
<proteinExistence type="predicted"/>
<dbReference type="RefSeq" id="WP_078933352.1">
    <property type="nucleotide sequence ID" value="NZ_FUWG01000010.1"/>
</dbReference>
<reference evidence="2 3" key="1">
    <citation type="submission" date="2017-02" db="EMBL/GenBank/DDBJ databases">
        <authorList>
            <person name="Peterson S.W."/>
        </authorList>
    </citation>
    <scope>NUCLEOTIDE SEQUENCE [LARGE SCALE GENOMIC DNA]</scope>
    <source>
        <strain evidence="2 3">ATCC BAA-908</strain>
    </source>
</reference>
<organism evidence="2 3">
    <name type="scientific">Treponema porcinum</name>
    <dbReference type="NCBI Taxonomy" id="261392"/>
    <lineage>
        <taxon>Bacteria</taxon>
        <taxon>Pseudomonadati</taxon>
        <taxon>Spirochaetota</taxon>
        <taxon>Spirochaetia</taxon>
        <taxon>Spirochaetales</taxon>
        <taxon>Treponemataceae</taxon>
        <taxon>Treponema</taxon>
    </lineage>
</organism>
<evidence type="ECO:0000313" key="3">
    <source>
        <dbReference type="Proteomes" id="UP000190423"/>
    </source>
</evidence>
<evidence type="ECO:0000256" key="1">
    <source>
        <dbReference type="SAM" id="SignalP"/>
    </source>
</evidence>
<keyword evidence="1" id="KW-0732">Signal</keyword>
<dbReference type="Proteomes" id="UP000190423">
    <property type="component" value="Unassembled WGS sequence"/>
</dbReference>
<accession>A0A1T4L434</accession>
<keyword evidence="3" id="KW-1185">Reference proteome</keyword>
<protein>
    <submittedName>
        <fullName evidence="2">Uncharacterized protein</fullName>
    </submittedName>
</protein>
<dbReference type="OrthoDB" id="359721at2"/>
<name>A0A1T4L434_TREPO</name>
<dbReference type="AlphaFoldDB" id="A0A1T4L434"/>
<evidence type="ECO:0000313" key="2">
    <source>
        <dbReference type="EMBL" id="SJZ49311.1"/>
    </source>
</evidence>
<feature type="chain" id="PRO_5012888257" evidence="1">
    <location>
        <begin position="21"/>
        <end position="977"/>
    </location>
</feature>
<dbReference type="EMBL" id="FUWG01000010">
    <property type="protein sequence ID" value="SJZ49311.1"/>
    <property type="molecule type" value="Genomic_DNA"/>
</dbReference>
<dbReference type="STRING" id="261392.SAMN02745149_01440"/>
<feature type="signal peptide" evidence="1">
    <location>
        <begin position="1"/>
        <end position="20"/>
    </location>
</feature>
<sequence>MKKHNVFLLFTSITALLFCACSSELKEKENASSKPGTVTLSIANDTQRTISPASDISYKDVSEWTVTFEDITKSRSEKYNDIVKTVSFSESANQQIQLPLGTYNVTLNGTANNDTSGETATTQPVPFYGESTVTVENGKSASISVFVAPKKSDGGKGSFNFTVTTSGEFGNYTPIVSGNYFTVSLTPYGGENPVATWTPTEISHSASVTEAGSTYSFSVSSGTPESIPSGFYTLSIKYTWVVGEDSVGQLLTKTKEIFYPYHDFLVEIVDGLETKGSADITVSLEDSKTYYATKGETIGNGAFESMPKNLDELLVDINRTTISTANIYIVDEVLTDETSTSYPEIDVSKVNATGKTYCIYTKSEKTQEYNSTPCYTITGAAVEGDEPTIDIERSVTTVTLKNSQSSSGISGSAKIVALGSPEFVLKDNTSVFIDLTDQNNQIACTTICMPPDSTTFDSYYVENPCVTVKNHSTSSTSFRVSIEQSLSNSYSVVTNSSDDETYKTTNFYIIPSYATGVSVEGIPNYSLAVTKDGVDVTKGTLLYAGDTVVITATPEAGATFAQDTTFAWFVNGEQVEANKDDPKSCSIRIGVTGDSGVDNRIICLVGYNGEYATVQTTLTAVEQTALLYTKYGLGYAELASLNANPNLSWILSDAIISDFCIDTKTNDAYIIYAAGNGNPYIEKATYYHANTDMHYASVDYASSFKPNLIRMGNDNKLYVKFSLISDGMAFGIVDLLPNETGTQGAANIPQHLKMSEVSVTDQIMSFCVDDAGIMYITYKDSESNILLAKFSITEGVLTKQNSITLATISNTDNSVTSNYLPANISSNITITDMHYEDGYIYLIVRDVFIDYLTPTDSVRSLGGVCKIKAEDLTLADSTNPLIGWADTQLIITENVYNYKHNEETQNYFYGPQKIIAIKPKEIVIADDGASIENSKMHQENRVVLFNLETNSITGVKTSPKEFYFSTSGGDNTNYKPN</sequence>